<proteinExistence type="predicted"/>
<dbReference type="SUPFAM" id="SSF56024">
    <property type="entry name" value="Phospholipase D/nuclease"/>
    <property type="match status" value="1"/>
</dbReference>
<evidence type="ECO:0000259" key="4">
    <source>
        <dbReference type="PROSITE" id="PS50035"/>
    </source>
</evidence>
<feature type="non-terminal residue" evidence="5">
    <location>
        <position position="311"/>
    </location>
</feature>
<dbReference type="PROSITE" id="PS50035">
    <property type="entry name" value="PLD"/>
    <property type="match status" value="1"/>
</dbReference>
<dbReference type="SMART" id="SM00155">
    <property type="entry name" value="PLDc"/>
    <property type="match status" value="1"/>
</dbReference>
<keyword evidence="2" id="KW-0442">Lipid degradation</keyword>
<sequence>MKEICIVIESITFLMKFLLTIVIFLTLSEFSQADSIRVVVNMPMESSKPLNQCKSQICKLLLSNIQSAKRTIDFAIYGLRRQDKILSALINAEKRGVAVRGIVDKDIDNKNYYTDTHLIDKNLKNIKSDHKIDLITDEYLRRKFKNSKKKWKKGKCKRPLGTKGPLQCFEGKGYASKEEIIFKGDLMHNKFFIFDKRYVWTGSANISDTGTGGYNANIIAFFDSKFLAKYYSTEFNQMFINGKYHRKKNKLRKKKIETFIENENVNIFFSPQGFAMQRGVIPLIRSAKNTIHVSIFFLTHNSLSKELVKAH</sequence>
<dbReference type="Gene3D" id="3.30.870.10">
    <property type="entry name" value="Endonuclease Chain A"/>
    <property type="match status" value="1"/>
</dbReference>
<keyword evidence="3" id="KW-0443">Lipid metabolism</keyword>
<dbReference type="PANTHER" id="PTHR43856:SF1">
    <property type="entry name" value="MITOCHONDRIAL CARDIOLIPIN HYDROLASE"/>
    <property type="match status" value="1"/>
</dbReference>
<reference evidence="5" key="1">
    <citation type="submission" date="2018-05" db="EMBL/GenBank/DDBJ databases">
        <authorList>
            <person name="Lanie J.A."/>
            <person name="Ng W.-L."/>
            <person name="Kazmierczak K.M."/>
            <person name="Andrzejewski T.M."/>
            <person name="Davidsen T.M."/>
            <person name="Wayne K.J."/>
            <person name="Tettelin H."/>
            <person name="Glass J.I."/>
            <person name="Rusch D."/>
            <person name="Podicherti R."/>
            <person name="Tsui H.-C.T."/>
            <person name="Winkler M.E."/>
        </authorList>
    </citation>
    <scope>NUCLEOTIDE SEQUENCE</scope>
</reference>
<dbReference type="AlphaFoldDB" id="A0A382RPD6"/>
<evidence type="ECO:0000256" key="1">
    <source>
        <dbReference type="ARBA" id="ARBA00022801"/>
    </source>
</evidence>
<dbReference type="Pfam" id="PF13091">
    <property type="entry name" value="PLDc_2"/>
    <property type="match status" value="1"/>
</dbReference>
<dbReference type="InterPro" id="IPR001736">
    <property type="entry name" value="PLipase_D/transphosphatidylase"/>
</dbReference>
<accession>A0A382RPD6</accession>
<dbReference type="GO" id="GO:0016042">
    <property type="term" value="P:lipid catabolic process"/>
    <property type="evidence" value="ECO:0007669"/>
    <property type="project" value="UniProtKB-KW"/>
</dbReference>
<gene>
    <name evidence="5" type="ORF">METZ01_LOCUS352417</name>
</gene>
<dbReference type="InterPro" id="IPR051406">
    <property type="entry name" value="PLD_domain"/>
</dbReference>
<name>A0A382RPD6_9ZZZZ</name>
<dbReference type="GO" id="GO:0016891">
    <property type="term" value="F:RNA endonuclease activity producing 5'-phosphomonoesters, hydrolytic mechanism"/>
    <property type="evidence" value="ECO:0007669"/>
    <property type="project" value="TreeGrafter"/>
</dbReference>
<keyword evidence="1" id="KW-0378">Hydrolase</keyword>
<feature type="domain" description="PLD phosphodiesterase" evidence="4">
    <location>
        <begin position="183"/>
        <end position="210"/>
    </location>
</feature>
<dbReference type="PANTHER" id="PTHR43856">
    <property type="entry name" value="CARDIOLIPIN HYDROLASE"/>
    <property type="match status" value="1"/>
</dbReference>
<dbReference type="InterPro" id="IPR025202">
    <property type="entry name" value="PLD-like_dom"/>
</dbReference>
<evidence type="ECO:0000256" key="3">
    <source>
        <dbReference type="ARBA" id="ARBA00023098"/>
    </source>
</evidence>
<dbReference type="EMBL" id="UINC01123229">
    <property type="protein sequence ID" value="SVC99563.1"/>
    <property type="molecule type" value="Genomic_DNA"/>
</dbReference>
<protein>
    <recommendedName>
        <fullName evidence="4">PLD phosphodiesterase domain-containing protein</fullName>
    </recommendedName>
</protein>
<evidence type="ECO:0000256" key="2">
    <source>
        <dbReference type="ARBA" id="ARBA00022963"/>
    </source>
</evidence>
<evidence type="ECO:0000313" key="5">
    <source>
        <dbReference type="EMBL" id="SVC99563.1"/>
    </source>
</evidence>
<organism evidence="5">
    <name type="scientific">marine metagenome</name>
    <dbReference type="NCBI Taxonomy" id="408172"/>
    <lineage>
        <taxon>unclassified sequences</taxon>
        <taxon>metagenomes</taxon>
        <taxon>ecological metagenomes</taxon>
    </lineage>
</organism>